<organism evidence="8 9">
    <name type="scientific">Geobacter pickeringii</name>
    <dbReference type="NCBI Taxonomy" id="345632"/>
    <lineage>
        <taxon>Bacteria</taxon>
        <taxon>Pseudomonadati</taxon>
        <taxon>Thermodesulfobacteriota</taxon>
        <taxon>Desulfuromonadia</taxon>
        <taxon>Geobacterales</taxon>
        <taxon>Geobacteraceae</taxon>
        <taxon>Geobacter</taxon>
    </lineage>
</organism>
<dbReference type="SUPFAM" id="SSF53335">
    <property type="entry name" value="S-adenosyl-L-methionine-dependent methyltransferases"/>
    <property type="match status" value="1"/>
</dbReference>
<dbReference type="PROSITE" id="PS01230">
    <property type="entry name" value="TRMA_1"/>
    <property type="match status" value="1"/>
</dbReference>
<dbReference type="AlphaFoldDB" id="A0A0B5BIA3"/>
<keyword evidence="1" id="KW-0408">Iron</keyword>
<sequence length="440" mass="48192">MTEAIVRIDSLAFGGAGFGRIDGKACFVPFTAPGDLARVRIAVAKPSFLEGELVELLERSPMRAVPPCPVFGTCGGCSWQHLNYEAQREAKRSIYAETLWRFGRVPPEVIGAAVAAPEPYGYRSRVQFKIRWSGGRLHIGFYRRGSHYVVDIPGGCAICHPVLNRVLAEIRPVLARFSEPDRIPQVDAAVGDDGAALIIVHYIGTDRRAAREFFAANREDLPSVTGLHLQLGRKETIEEVWGIEALSYRVPDGFLPGVPETSLSFSRGGFSQVNYRQNLELVRAVGRLARAEEGMRILDLYCGNGNFSLPLAQQGGRVVGVEEYGPSLDDARRNASANGISSIEFIQADAAEGIRMLRNRGDRFPVVVLDPPRTGAKEAVAGILALAPERIVYVSCDPTTLARDVGMICKAGYRVCESFPVDMFPQTYHIESVTLLQKTD</sequence>
<keyword evidence="9" id="KW-1185">Reference proteome</keyword>
<protein>
    <submittedName>
        <fullName evidence="8">RNA methyltransferase</fullName>
    </submittedName>
</protein>
<keyword evidence="4 5" id="KW-0949">S-adenosyl-L-methionine</keyword>
<dbReference type="KEGG" id="gpi:GPICK_08295"/>
<evidence type="ECO:0000313" key="9">
    <source>
        <dbReference type="Proteomes" id="UP000057609"/>
    </source>
</evidence>
<dbReference type="CDD" id="cd02440">
    <property type="entry name" value="AdoMet_MTases"/>
    <property type="match status" value="1"/>
</dbReference>
<dbReference type="Pfam" id="PF05958">
    <property type="entry name" value="tRNA_U5-meth_tr"/>
    <property type="match status" value="1"/>
</dbReference>
<keyword evidence="2 5" id="KW-0489">Methyltransferase</keyword>
<reference evidence="8 9" key="1">
    <citation type="journal article" date="2015" name="Genome Announc.">
        <title>Complete Genome of Geobacter pickeringii G13T, a Metal-Reducing Isolate from Sedimentary Kaolin Deposits.</title>
        <authorList>
            <person name="Badalamenti J.P."/>
            <person name="Bond D.R."/>
        </authorList>
    </citation>
    <scope>NUCLEOTIDE SEQUENCE [LARGE SCALE GENOMIC DNA]</scope>
    <source>
        <strain evidence="8 9">G13</strain>
    </source>
</reference>
<name>A0A0B5BIA3_9BACT</name>
<keyword evidence="1" id="KW-0004">4Fe-4S</keyword>
<keyword evidence="1" id="KW-0479">Metal-binding</keyword>
<dbReference type="PROSITE" id="PS51687">
    <property type="entry name" value="SAM_MT_RNA_M5U"/>
    <property type="match status" value="1"/>
</dbReference>
<evidence type="ECO:0000259" key="7">
    <source>
        <dbReference type="PROSITE" id="PS50926"/>
    </source>
</evidence>
<proteinExistence type="inferred from homology"/>
<dbReference type="InterPro" id="IPR030391">
    <property type="entry name" value="MeTrfase_TrmA_CS"/>
</dbReference>
<dbReference type="RefSeq" id="WP_039745531.1">
    <property type="nucleotide sequence ID" value="NZ_CP009788.1"/>
</dbReference>
<dbReference type="Gene3D" id="3.40.50.150">
    <property type="entry name" value="Vaccinia Virus protein VP39"/>
    <property type="match status" value="1"/>
</dbReference>
<evidence type="ECO:0000256" key="2">
    <source>
        <dbReference type="ARBA" id="ARBA00022603"/>
    </source>
</evidence>
<dbReference type="Proteomes" id="UP000057609">
    <property type="component" value="Chromosome"/>
</dbReference>
<evidence type="ECO:0000256" key="3">
    <source>
        <dbReference type="ARBA" id="ARBA00022679"/>
    </source>
</evidence>
<dbReference type="GO" id="GO:0070475">
    <property type="term" value="P:rRNA base methylation"/>
    <property type="evidence" value="ECO:0007669"/>
    <property type="project" value="TreeGrafter"/>
</dbReference>
<feature type="binding site" evidence="5">
    <location>
        <position position="322"/>
    </location>
    <ligand>
        <name>S-adenosyl-L-methionine</name>
        <dbReference type="ChEBI" id="CHEBI:59789"/>
    </ligand>
</feature>
<dbReference type="PROSITE" id="PS50926">
    <property type="entry name" value="TRAM"/>
    <property type="match status" value="1"/>
</dbReference>
<keyword evidence="3 5" id="KW-0808">Transferase</keyword>
<dbReference type="STRING" id="345632.GPICK_08295"/>
<feature type="binding site" evidence="5">
    <location>
        <position position="301"/>
    </location>
    <ligand>
        <name>S-adenosyl-L-methionine</name>
        <dbReference type="ChEBI" id="CHEBI:59789"/>
    </ligand>
</feature>
<dbReference type="PANTHER" id="PTHR11061">
    <property type="entry name" value="RNA M5U METHYLTRANSFERASE"/>
    <property type="match status" value="1"/>
</dbReference>
<dbReference type="InterPro" id="IPR002792">
    <property type="entry name" value="TRAM_dom"/>
</dbReference>
<dbReference type="Gene3D" id="2.40.50.1070">
    <property type="match status" value="1"/>
</dbReference>
<feature type="active site" evidence="6">
    <location>
        <position position="396"/>
    </location>
</feature>
<dbReference type="GO" id="GO:0070041">
    <property type="term" value="F:rRNA (uridine-C5-)-methyltransferase activity"/>
    <property type="evidence" value="ECO:0007669"/>
    <property type="project" value="TreeGrafter"/>
</dbReference>
<dbReference type="InterPro" id="IPR029063">
    <property type="entry name" value="SAM-dependent_MTases_sf"/>
</dbReference>
<dbReference type="Gene3D" id="2.40.50.140">
    <property type="entry name" value="Nucleic acid-binding proteins"/>
    <property type="match status" value="1"/>
</dbReference>
<dbReference type="Pfam" id="PF01938">
    <property type="entry name" value="TRAM"/>
    <property type="match status" value="1"/>
</dbReference>
<dbReference type="GO" id="GO:0051539">
    <property type="term" value="F:4 iron, 4 sulfur cluster binding"/>
    <property type="evidence" value="ECO:0007669"/>
    <property type="project" value="UniProtKB-KW"/>
</dbReference>
<feature type="domain" description="TRAM" evidence="7">
    <location>
        <begin position="1"/>
        <end position="55"/>
    </location>
</feature>
<evidence type="ECO:0000256" key="1">
    <source>
        <dbReference type="ARBA" id="ARBA00022485"/>
    </source>
</evidence>
<evidence type="ECO:0000256" key="6">
    <source>
        <dbReference type="PROSITE-ProRule" id="PRU10015"/>
    </source>
</evidence>
<dbReference type="HOGENOM" id="CLU_014689_8_2_7"/>
<feature type="binding site" evidence="5">
    <location>
        <position position="272"/>
    </location>
    <ligand>
        <name>S-adenosyl-L-methionine</name>
        <dbReference type="ChEBI" id="CHEBI:59789"/>
    </ligand>
</feature>
<comment type="similarity">
    <text evidence="5">Belongs to the class I-like SAM-binding methyltransferase superfamily. RNA M5U methyltransferase family.</text>
</comment>
<dbReference type="InterPro" id="IPR012340">
    <property type="entry name" value="NA-bd_OB-fold"/>
</dbReference>
<feature type="active site" description="Nucleophile" evidence="5">
    <location>
        <position position="396"/>
    </location>
</feature>
<evidence type="ECO:0000256" key="4">
    <source>
        <dbReference type="ARBA" id="ARBA00022691"/>
    </source>
</evidence>
<accession>A0A0B5BIA3</accession>
<dbReference type="EMBL" id="CP009788">
    <property type="protein sequence ID" value="AJE04864.1"/>
    <property type="molecule type" value="Genomic_DNA"/>
</dbReference>
<dbReference type="InterPro" id="IPR030390">
    <property type="entry name" value="MeTrfase_TrmA_AS"/>
</dbReference>
<dbReference type="SUPFAM" id="SSF50249">
    <property type="entry name" value="Nucleic acid-binding proteins"/>
    <property type="match status" value="1"/>
</dbReference>
<feature type="binding site" evidence="5">
    <location>
        <position position="370"/>
    </location>
    <ligand>
        <name>S-adenosyl-L-methionine</name>
        <dbReference type="ChEBI" id="CHEBI:59789"/>
    </ligand>
</feature>
<gene>
    <name evidence="8" type="ORF">GPICK_08295</name>
</gene>
<dbReference type="OrthoDB" id="9804590at2"/>
<evidence type="ECO:0000256" key="5">
    <source>
        <dbReference type="PROSITE-ProRule" id="PRU01024"/>
    </source>
</evidence>
<dbReference type="PANTHER" id="PTHR11061:SF49">
    <property type="entry name" value="23S RRNA (URACIL(1939)-C(5))-METHYLTRANSFERASE RLMD"/>
    <property type="match status" value="1"/>
</dbReference>
<dbReference type="PROSITE" id="PS01231">
    <property type="entry name" value="TRMA_2"/>
    <property type="match status" value="1"/>
</dbReference>
<keyword evidence="1" id="KW-0411">Iron-sulfur</keyword>
<evidence type="ECO:0000313" key="8">
    <source>
        <dbReference type="EMBL" id="AJE04864.1"/>
    </source>
</evidence>
<dbReference type="NCBIfam" id="TIGR00479">
    <property type="entry name" value="rumA"/>
    <property type="match status" value="1"/>
</dbReference>
<dbReference type="InterPro" id="IPR010280">
    <property type="entry name" value="U5_MeTrfase_fam"/>
</dbReference>